<feature type="domain" description="TM2" evidence="6">
    <location>
        <begin position="123"/>
        <end position="170"/>
    </location>
</feature>
<evidence type="ECO:0000313" key="8">
    <source>
        <dbReference type="Proteomes" id="UP000189670"/>
    </source>
</evidence>
<evidence type="ECO:0000256" key="5">
    <source>
        <dbReference type="SAM" id="Phobius"/>
    </source>
</evidence>
<name>A0A1V1PB88_9BACT</name>
<feature type="transmembrane region" description="Helical" evidence="5">
    <location>
        <begin position="196"/>
        <end position="221"/>
    </location>
</feature>
<dbReference type="Pfam" id="PF05154">
    <property type="entry name" value="TM2"/>
    <property type="match status" value="1"/>
</dbReference>
<evidence type="ECO:0000256" key="4">
    <source>
        <dbReference type="ARBA" id="ARBA00023136"/>
    </source>
</evidence>
<gene>
    <name evidence="7" type="ORF">OMM_02000</name>
</gene>
<dbReference type="InterPro" id="IPR007829">
    <property type="entry name" value="TM2"/>
</dbReference>
<protein>
    <recommendedName>
        <fullName evidence="6">TM2 domain-containing protein</fullName>
    </recommendedName>
</protein>
<organism evidence="7 8">
    <name type="scientific">Candidatus Magnetoglobus multicellularis str. Araruama</name>
    <dbReference type="NCBI Taxonomy" id="890399"/>
    <lineage>
        <taxon>Bacteria</taxon>
        <taxon>Pseudomonadati</taxon>
        <taxon>Thermodesulfobacteriota</taxon>
        <taxon>Desulfobacteria</taxon>
        <taxon>Desulfobacterales</taxon>
        <taxon>Desulfobacteraceae</taxon>
        <taxon>Candidatus Magnetoglobus</taxon>
    </lineage>
</organism>
<comment type="subcellular location">
    <subcellularLocation>
        <location evidence="1">Membrane</location>
        <topology evidence="1">Multi-pass membrane protein</topology>
    </subcellularLocation>
</comment>
<evidence type="ECO:0000313" key="7">
    <source>
        <dbReference type="EMBL" id="ETR72070.1"/>
    </source>
</evidence>
<dbReference type="AlphaFoldDB" id="A0A1V1PB88"/>
<dbReference type="GO" id="GO:0016020">
    <property type="term" value="C:membrane"/>
    <property type="evidence" value="ECO:0007669"/>
    <property type="project" value="UniProtKB-SubCell"/>
</dbReference>
<sequence>MSQDKFRVIFKGELSEGASPDDVKPKLAKILKLSDEKADKLLSGKAIVIKKNASQDVCKKIQAALKKAGAECKIKKEVPPKDVELEITTDDQEGSEFKVDGFKPSGAIKLEKPPVELPGKPAKKSTVILLSLFFGVFGMHKFYTSRNIMGYLYVLLSWTLIPIVFSMLDILVYLLIKKEKFEKKFRVLGKQKHMILGLLLSICLIGTEVYLAITIGIPMYIEYRDRSYHIAVDHELNNFRVMQEVYYIDNKRYAPSLNALEYEPRYPIIKMKLVEATSTCYKAEGKHPKLNYARTIDCNGKIEDGFKVIDFDE</sequence>
<evidence type="ECO:0000256" key="3">
    <source>
        <dbReference type="ARBA" id="ARBA00022989"/>
    </source>
</evidence>
<keyword evidence="4 5" id="KW-0472">Membrane</keyword>
<evidence type="ECO:0000259" key="6">
    <source>
        <dbReference type="Pfam" id="PF05154"/>
    </source>
</evidence>
<accession>A0A1V1PB88</accession>
<dbReference type="EMBL" id="ATBP01000187">
    <property type="protein sequence ID" value="ETR72070.1"/>
    <property type="molecule type" value="Genomic_DNA"/>
</dbReference>
<keyword evidence="2 5" id="KW-0812">Transmembrane</keyword>
<proteinExistence type="predicted"/>
<feature type="transmembrane region" description="Helical" evidence="5">
    <location>
        <begin position="150"/>
        <end position="176"/>
    </location>
</feature>
<comment type="caution">
    <text evidence="7">The sequence shown here is derived from an EMBL/GenBank/DDBJ whole genome shotgun (WGS) entry which is preliminary data.</text>
</comment>
<feature type="transmembrane region" description="Helical" evidence="5">
    <location>
        <begin position="127"/>
        <end position="144"/>
    </location>
</feature>
<dbReference type="Proteomes" id="UP000189670">
    <property type="component" value="Unassembled WGS sequence"/>
</dbReference>
<reference evidence="8" key="1">
    <citation type="submission" date="2012-11" db="EMBL/GenBank/DDBJ databases">
        <authorList>
            <person name="Lucero-Rivera Y.E."/>
            <person name="Tovar-Ramirez D."/>
        </authorList>
    </citation>
    <scope>NUCLEOTIDE SEQUENCE [LARGE SCALE GENOMIC DNA]</scope>
    <source>
        <strain evidence="8">Araruama</strain>
    </source>
</reference>
<evidence type="ECO:0000256" key="1">
    <source>
        <dbReference type="ARBA" id="ARBA00004141"/>
    </source>
</evidence>
<keyword evidence="3 5" id="KW-1133">Transmembrane helix</keyword>
<evidence type="ECO:0000256" key="2">
    <source>
        <dbReference type="ARBA" id="ARBA00022692"/>
    </source>
</evidence>